<evidence type="ECO:0000313" key="8">
    <source>
        <dbReference type="Proteomes" id="UP000027647"/>
    </source>
</evidence>
<dbReference type="GO" id="GO:0006508">
    <property type="term" value="P:proteolysis"/>
    <property type="evidence" value="ECO:0007669"/>
    <property type="project" value="UniProtKB-KW"/>
</dbReference>
<evidence type="ECO:0000256" key="1">
    <source>
        <dbReference type="ARBA" id="ARBA00004167"/>
    </source>
</evidence>
<evidence type="ECO:0000256" key="6">
    <source>
        <dbReference type="SAM" id="Phobius"/>
    </source>
</evidence>
<feature type="compositionally biased region" description="Basic and acidic residues" evidence="5">
    <location>
        <begin position="1"/>
        <end position="10"/>
    </location>
</feature>
<evidence type="ECO:0000256" key="5">
    <source>
        <dbReference type="SAM" id="MobiDB-lite"/>
    </source>
</evidence>
<dbReference type="AlphaFoldDB" id="A0A074N159"/>
<proteinExistence type="predicted"/>
<dbReference type="Proteomes" id="UP000027647">
    <property type="component" value="Unassembled WGS sequence"/>
</dbReference>
<reference evidence="7 8" key="1">
    <citation type="submission" date="2014-04" db="EMBL/GenBank/DDBJ databases">
        <title>A comprehensive comparison of genomes of Erythrobacter spp. strains.</title>
        <authorList>
            <person name="Zheng Q."/>
        </authorList>
    </citation>
    <scope>NUCLEOTIDE SEQUENCE [LARGE SCALE GENOMIC DNA]</scope>
    <source>
        <strain evidence="7 8">DSM 6997</strain>
    </source>
</reference>
<feature type="transmembrane region" description="Helical" evidence="6">
    <location>
        <begin position="31"/>
        <end position="51"/>
    </location>
</feature>
<organism evidence="7 8">
    <name type="scientific">Erythrobacter longus</name>
    <dbReference type="NCBI Taxonomy" id="1044"/>
    <lineage>
        <taxon>Bacteria</taxon>
        <taxon>Pseudomonadati</taxon>
        <taxon>Pseudomonadota</taxon>
        <taxon>Alphaproteobacteria</taxon>
        <taxon>Sphingomonadales</taxon>
        <taxon>Erythrobacteraceae</taxon>
        <taxon>Erythrobacter/Porphyrobacter group</taxon>
        <taxon>Erythrobacter</taxon>
    </lineage>
</organism>
<keyword evidence="7" id="KW-0378">Hydrolase</keyword>
<feature type="compositionally biased region" description="Gly residues" evidence="5">
    <location>
        <begin position="15"/>
        <end position="25"/>
    </location>
</feature>
<dbReference type="EMBL" id="JMIW01000001">
    <property type="protein sequence ID" value="KEO91617.1"/>
    <property type="molecule type" value="Genomic_DNA"/>
</dbReference>
<sequence length="294" mass="30750">MRLGRYDTSKIKVRSGGGSARGAMGGRAGKAGGVGCGTIIIAIIAALVFGVDPAQTIGVLSGAEGSAPQVSQQSGLSEDQLCSSGPYAQEACEAMTSLNGTWAPLFRQAGSQFQQPELVLYPPGPITTQGCGNASSASGPFYCPADMGIYIETGFFDQLAQMSGTNGDFARLYVMAHEYGHHIQNLTGVSSQVRSAQAQNPRRANQLLVRLELQADCYAGVWAGMNSNLIEPGDLEEGMRAASAVGDDTLQRGAGQRINPESFTHGSSQQRMEALRRGLKSANAGACDVYFEAG</sequence>
<protein>
    <submittedName>
        <fullName evidence="7">Zinc metalloprotease</fullName>
    </submittedName>
</protein>
<dbReference type="Pfam" id="PF04228">
    <property type="entry name" value="Zn_peptidase"/>
    <property type="match status" value="1"/>
</dbReference>
<evidence type="ECO:0000256" key="3">
    <source>
        <dbReference type="ARBA" id="ARBA00022989"/>
    </source>
</evidence>
<dbReference type="InterPro" id="IPR007343">
    <property type="entry name" value="Uncharacterised_pept_Zn_put"/>
</dbReference>
<dbReference type="OrthoDB" id="9774900at2"/>
<keyword evidence="3 6" id="KW-1133">Transmembrane helix</keyword>
<name>A0A074N159_ERYLO</name>
<keyword evidence="8" id="KW-1185">Reference proteome</keyword>
<dbReference type="PANTHER" id="PTHR30168">
    <property type="entry name" value="PUTATIVE MEMBRANE PROTEIN YPFJ"/>
    <property type="match status" value="1"/>
</dbReference>
<dbReference type="PANTHER" id="PTHR30168:SF0">
    <property type="entry name" value="INNER MEMBRANE PROTEIN"/>
    <property type="match status" value="1"/>
</dbReference>
<keyword evidence="7" id="KW-0482">Metalloprotease</keyword>
<keyword evidence="4 6" id="KW-0472">Membrane</keyword>
<evidence type="ECO:0000256" key="4">
    <source>
        <dbReference type="ARBA" id="ARBA00023136"/>
    </source>
</evidence>
<evidence type="ECO:0000256" key="2">
    <source>
        <dbReference type="ARBA" id="ARBA00022692"/>
    </source>
</evidence>
<comment type="caution">
    <text evidence="7">The sequence shown here is derived from an EMBL/GenBank/DDBJ whole genome shotgun (WGS) entry which is preliminary data.</text>
</comment>
<feature type="region of interest" description="Disordered" evidence="5">
    <location>
        <begin position="1"/>
        <end position="25"/>
    </location>
</feature>
<comment type="subcellular location">
    <subcellularLocation>
        <location evidence="1">Membrane</location>
        <topology evidence="1">Single-pass membrane protein</topology>
    </subcellularLocation>
</comment>
<gene>
    <name evidence="7" type="ORF">EH31_02805</name>
</gene>
<dbReference type="RefSeq" id="WP_034957933.1">
    <property type="nucleotide sequence ID" value="NZ_JMIW01000001.1"/>
</dbReference>
<evidence type="ECO:0000313" key="7">
    <source>
        <dbReference type="EMBL" id="KEO91617.1"/>
    </source>
</evidence>
<dbReference type="STRING" id="1044.EH31_02805"/>
<keyword evidence="2 6" id="KW-0812">Transmembrane</keyword>
<dbReference type="eggNOG" id="COG2321">
    <property type="taxonomic scope" value="Bacteria"/>
</dbReference>
<keyword evidence="7" id="KW-0645">Protease</keyword>
<dbReference type="GO" id="GO:0008237">
    <property type="term" value="F:metallopeptidase activity"/>
    <property type="evidence" value="ECO:0007669"/>
    <property type="project" value="UniProtKB-KW"/>
</dbReference>
<dbReference type="GO" id="GO:0016020">
    <property type="term" value="C:membrane"/>
    <property type="evidence" value="ECO:0007669"/>
    <property type="project" value="UniProtKB-SubCell"/>
</dbReference>
<accession>A0A074N159</accession>